<accession>E0SSQ8</accession>
<dbReference type="InterPro" id="IPR036265">
    <property type="entry name" value="HIT-like_sf"/>
</dbReference>
<dbReference type="GO" id="GO:0033499">
    <property type="term" value="P:galactose catabolic process via UDP-galactose, Leloir pathway"/>
    <property type="evidence" value="ECO:0007669"/>
    <property type="project" value="TreeGrafter"/>
</dbReference>
<dbReference type="InterPro" id="IPR005850">
    <property type="entry name" value="GalP_Utransf_C"/>
</dbReference>
<evidence type="ECO:0000256" key="8">
    <source>
        <dbReference type="PIRSR" id="PIRSR000808-3"/>
    </source>
</evidence>
<keyword evidence="5 8" id="KW-0862">Zinc</keyword>
<dbReference type="AlphaFoldDB" id="E0SSQ8"/>
<evidence type="ECO:0000256" key="3">
    <source>
        <dbReference type="ARBA" id="ARBA00022695"/>
    </source>
</evidence>
<evidence type="ECO:0000256" key="6">
    <source>
        <dbReference type="ARBA" id="ARBA00023277"/>
    </source>
</evidence>
<feature type="binding site" evidence="8">
    <location>
        <position position="35"/>
    </location>
    <ligand>
        <name>Zn(2+)</name>
        <dbReference type="ChEBI" id="CHEBI:29105"/>
    </ligand>
</feature>
<feature type="binding site" evidence="8">
    <location>
        <position position="38"/>
    </location>
    <ligand>
        <name>Zn(2+)</name>
        <dbReference type="ChEBI" id="CHEBI:29105"/>
    </ligand>
</feature>
<protein>
    <submittedName>
        <fullName evidence="11">Galactose-1-phosphate uridylyltransferase</fullName>
        <ecNumber evidence="11">2.7.7.12</ecNumber>
    </submittedName>
</protein>
<evidence type="ECO:0000256" key="7">
    <source>
        <dbReference type="PIRSR" id="PIRSR000808-1"/>
    </source>
</evidence>
<dbReference type="PIRSF" id="PIRSF000808">
    <property type="entry name" value="GalT"/>
    <property type="match status" value="1"/>
</dbReference>
<dbReference type="HOGENOM" id="CLU_029960_1_1_2"/>
<feature type="binding site" evidence="8">
    <location>
        <position position="143"/>
    </location>
    <ligand>
        <name>Zn(2+)</name>
        <dbReference type="ChEBI" id="CHEBI:29105"/>
    </ligand>
</feature>
<comment type="cofactor">
    <cofactor evidence="8">
        <name>Zn(2+)</name>
        <dbReference type="ChEBI" id="CHEBI:29105"/>
    </cofactor>
    <text evidence="8">Binds 1 zinc ion per subunit.</text>
</comment>
<keyword evidence="3 11" id="KW-0548">Nucleotidyltransferase</keyword>
<keyword evidence="4 8" id="KW-0479">Metal-binding</keyword>
<dbReference type="PANTHER" id="PTHR11943">
    <property type="entry name" value="GALACTOSE-1-PHOSPHATE URIDYLYLTRANSFERASE"/>
    <property type="match status" value="1"/>
</dbReference>
<dbReference type="NCBIfam" id="TIGR00209">
    <property type="entry name" value="galT_1"/>
    <property type="match status" value="1"/>
</dbReference>
<evidence type="ECO:0000256" key="5">
    <source>
        <dbReference type="ARBA" id="ARBA00022833"/>
    </source>
</evidence>
<proteinExistence type="inferred from homology"/>
<evidence type="ECO:0000313" key="12">
    <source>
        <dbReference type="Proteomes" id="UP000001304"/>
    </source>
</evidence>
<feature type="domain" description="Galactose-1-phosphate uridyl transferase N-terminal" evidence="9">
    <location>
        <begin position="4"/>
        <end position="155"/>
    </location>
</feature>
<dbReference type="Proteomes" id="UP000001304">
    <property type="component" value="Chromosome"/>
</dbReference>
<feature type="binding site" evidence="8">
    <location>
        <position position="91"/>
    </location>
    <ligand>
        <name>Zn(2+)</name>
        <dbReference type="ChEBI" id="CHEBI:29105"/>
    </ligand>
</feature>
<keyword evidence="6" id="KW-0119">Carbohydrate metabolism</keyword>
<dbReference type="UniPathway" id="UPA00214"/>
<keyword evidence="12" id="KW-1185">Reference proteome</keyword>
<dbReference type="GO" id="GO:0005737">
    <property type="term" value="C:cytoplasm"/>
    <property type="evidence" value="ECO:0007669"/>
    <property type="project" value="TreeGrafter"/>
</dbReference>
<dbReference type="InterPro" id="IPR001937">
    <property type="entry name" value="GalP_UDPtransf1"/>
</dbReference>
<dbReference type="SUPFAM" id="SSF54197">
    <property type="entry name" value="HIT-like"/>
    <property type="match status" value="2"/>
</dbReference>
<organism evidence="11 12">
    <name type="scientific">Ignisphaera aggregans (strain DSM 17230 / JCM 13409 / AQ1.S1)</name>
    <dbReference type="NCBI Taxonomy" id="583356"/>
    <lineage>
        <taxon>Archaea</taxon>
        <taxon>Thermoproteota</taxon>
        <taxon>Thermoprotei</taxon>
        <taxon>Desulfurococcales</taxon>
        <taxon>Desulfurococcaceae</taxon>
        <taxon>Ignisphaera</taxon>
    </lineage>
</organism>
<name>E0SSQ8_IGNAA</name>
<keyword evidence="2 11" id="KW-0808">Transferase</keyword>
<comment type="similarity">
    <text evidence="1">Belongs to the galactose-1-phosphate uridylyltransferase type 1 family.</text>
</comment>
<dbReference type="Pfam" id="PF02744">
    <property type="entry name" value="GalP_UDP_tr_C"/>
    <property type="match status" value="1"/>
</dbReference>
<dbReference type="GO" id="GO:0008270">
    <property type="term" value="F:zinc ion binding"/>
    <property type="evidence" value="ECO:0007669"/>
    <property type="project" value="InterPro"/>
</dbReference>
<dbReference type="EC" id="2.7.7.12" evidence="11"/>
<evidence type="ECO:0000259" key="10">
    <source>
        <dbReference type="Pfam" id="PF02744"/>
    </source>
</evidence>
<reference evidence="11 12" key="1">
    <citation type="journal article" date="2010" name="Stand. Genomic Sci.">
        <title>Complete genome sequence of Ignisphaera aggregans type strain (AQ1.S1).</title>
        <authorList>
            <person name="Goker M."/>
            <person name="Held B."/>
            <person name="Lapidus A."/>
            <person name="Nolan M."/>
            <person name="Spring S."/>
            <person name="Yasawong M."/>
            <person name="Lucas S."/>
            <person name="Glavina Del Rio T."/>
            <person name="Tice H."/>
            <person name="Cheng J.F."/>
            <person name="Goodwin L."/>
            <person name="Tapia R."/>
            <person name="Pitluck S."/>
            <person name="Liolios K."/>
            <person name="Ivanova N."/>
            <person name="Mavromatis K."/>
            <person name="Mikhailova N."/>
            <person name="Pati A."/>
            <person name="Chen A."/>
            <person name="Palaniappan K."/>
            <person name="Brambilla E."/>
            <person name="Land M."/>
            <person name="Hauser L."/>
            <person name="Chang Y.J."/>
            <person name="Jeffries C.D."/>
            <person name="Brettin T."/>
            <person name="Detter J.C."/>
            <person name="Han C."/>
            <person name="Rohde M."/>
            <person name="Sikorski J."/>
            <person name="Woyke T."/>
            <person name="Bristow J."/>
            <person name="Eisen J.A."/>
            <person name="Markowitz V."/>
            <person name="Hugenholtz P."/>
            <person name="Kyrpides N.C."/>
            <person name="Klenk H.P."/>
        </authorList>
    </citation>
    <scope>NUCLEOTIDE SEQUENCE [LARGE SCALE GENOMIC DNA]</scope>
    <source>
        <strain evidence="12">DSM 17230 / JCM 13409 / AQ1.S1</strain>
    </source>
</reference>
<dbReference type="GO" id="GO:0008108">
    <property type="term" value="F:UDP-glucose:hexose-1-phosphate uridylyltransferase activity"/>
    <property type="evidence" value="ECO:0007669"/>
    <property type="project" value="UniProtKB-EC"/>
</dbReference>
<dbReference type="PANTHER" id="PTHR11943:SF1">
    <property type="entry name" value="GALACTOSE-1-PHOSPHATE URIDYLYLTRANSFERASE"/>
    <property type="match status" value="1"/>
</dbReference>
<dbReference type="KEGG" id="iag:Igag_1846"/>
<dbReference type="BioCyc" id="IAGG583356:GHAH-1834-MONOMER"/>
<sequence length="325" mass="38482">MKKQVQELRWDPILGEWVMVSNIRESRPWQPKDFCPFCPGAPETGYGWDVLILKNRYPMLSEEPLEPYRHRFYNSSYSYGKCYVVIETPKHDLDDISDLSVEEISKVIHMVRDKFIEESTDKRLVYFLFFRNKGREIGVSLTHPHSQIYILPFIPVKVFRELVNSNKYYQTKKQCIFCNIIKTELEDRERIVYSNSSWIAFIPYYAHWPFEVHIYPYRHIQTLRDLNNNDITLLAQTLKIVLCGLKNIFENPMPYILVMHQAPIHGNYYFYHFHIEIYGIYRTIGKQKFAAGMETGGGNFTYDSTPEEAAEILRNAIDRKCSLSQ</sequence>
<gene>
    <name evidence="11" type="ordered locus">Igag_1846</name>
</gene>
<evidence type="ECO:0000313" key="11">
    <source>
        <dbReference type="EMBL" id="ADM28643.1"/>
    </source>
</evidence>
<evidence type="ECO:0000256" key="2">
    <source>
        <dbReference type="ARBA" id="ARBA00022679"/>
    </source>
</evidence>
<dbReference type="Gene3D" id="3.30.428.10">
    <property type="entry name" value="HIT-like"/>
    <property type="match status" value="2"/>
</dbReference>
<dbReference type="STRING" id="583356.Igag_1846"/>
<feature type="active site" description="Tele-UMP-histidine intermediate" evidence="7">
    <location>
        <position position="145"/>
    </location>
</feature>
<evidence type="ECO:0000259" key="9">
    <source>
        <dbReference type="Pfam" id="PF01087"/>
    </source>
</evidence>
<feature type="domain" description="Galactose-1-phosphate uridyl transferase C-terminal" evidence="10">
    <location>
        <begin position="165"/>
        <end position="315"/>
    </location>
</feature>
<evidence type="ECO:0000256" key="4">
    <source>
        <dbReference type="ARBA" id="ARBA00022723"/>
    </source>
</evidence>
<dbReference type="EMBL" id="CP002098">
    <property type="protein sequence ID" value="ADM28643.1"/>
    <property type="molecule type" value="Genomic_DNA"/>
</dbReference>
<dbReference type="InterPro" id="IPR005849">
    <property type="entry name" value="GalP_Utransf_N"/>
</dbReference>
<dbReference type="Pfam" id="PF01087">
    <property type="entry name" value="GalP_UDP_transf"/>
    <property type="match status" value="1"/>
</dbReference>
<evidence type="ECO:0000256" key="1">
    <source>
        <dbReference type="ARBA" id="ARBA00010951"/>
    </source>
</evidence>